<evidence type="ECO:0000313" key="4">
    <source>
        <dbReference type="Proteomes" id="UP001630127"/>
    </source>
</evidence>
<keyword evidence="4" id="KW-1185">Reference proteome</keyword>
<sequence length="375" mass="41815">MTLLIFYNLTDDSLYNEFGNYIGPEIESESDRESKEEEEDDDLPDRTENEDAGSDGERQPGLSTGWLTTTNNVDMENQVVRAEDKKYYPTAEEFYGEEVETLVMDEDELPLEQPIIKPVKDLKFELGAKDSSAYVSTQFLLGLMSNPTLVNIEIAIRHAIQERLPIVVVINKADGLTTELKLPRKHAYHKLSHLIEAINTHSTARDVQIIDPALGNFASCLWGDYYFDPNTGVSMKKQPASGAENSFVQCVLEPLYEIYRQVIGEHKKIVEATLAELGVTLSNAAYSLNVRPMLRLTCSSVFGTAIGFTDMLVHHIPSAKAAGVKKVDRIYSGAKYSTIYQAMENCDSHGPLMVNVTKLCPKSDCSVFYAFGESL</sequence>
<dbReference type="InterPro" id="IPR027417">
    <property type="entry name" value="P-loop_NTPase"/>
</dbReference>
<gene>
    <name evidence="3" type="ORF">ACH5RR_005763</name>
</gene>
<feature type="domain" description="116kDa U5 small nuclear ribonucleoprotein component N-terminal" evidence="2">
    <location>
        <begin position="12"/>
        <end position="130"/>
    </location>
</feature>
<dbReference type="InterPro" id="IPR031950">
    <property type="entry name" value="EFTUD2_N"/>
</dbReference>
<dbReference type="Pfam" id="PF16004">
    <property type="entry name" value="EFTUD2"/>
    <property type="match status" value="1"/>
</dbReference>
<evidence type="ECO:0000313" key="3">
    <source>
        <dbReference type="EMBL" id="KAL3532242.1"/>
    </source>
</evidence>
<dbReference type="EMBL" id="JBJUIK010000003">
    <property type="protein sequence ID" value="KAL3532242.1"/>
    <property type="molecule type" value="Genomic_DNA"/>
</dbReference>
<comment type="caution">
    <text evidence="3">The sequence shown here is derived from an EMBL/GenBank/DDBJ whole genome shotgun (WGS) entry which is preliminary data.</text>
</comment>
<dbReference type="PANTHER" id="PTHR42908">
    <property type="entry name" value="TRANSLATION ELONGATION FACTOR-RELATED"/>
    <property type="match status" value="1"/>
</dbReference>
<dbReference type="Gene3D" id="3.90.1430.10">
    <property type="entry name" value="Yeast translation eEF2 (G' domain)"/>
    <property type="match status" value="1"/>
</dbReference>
<dbReference type="PANTHER" id="PTHR42908:SF6">
    <property type="entry name" value="116 KDA U5 SMALL NUCLEAR RIBONUCLEOPROTEIN COMPONENT"/>
    <property type="match status" value="1"/>
</dbReference>
<evidence type="ECO:0000256" key="1">
    <source>
        <dbReference type="SAM" id="MobiDB-lite"/>
    </source>
</evidence>
<name>A0ABD3AM90_9GENT</name>
<evidence type="ECO:0000259" key="2">
    <source>
        <dbReference type="Pfam" id="PF16004"/>
    </source>
</evidence>
<feature type="region of interest" description="Disordered" evidence="1">
    <location>
        <begin position="24"/>
        <end position="68"/>
    </location>
</feature>
<protein>
    <recommendedName>
        <fullName evidence="2">116kDa U5 small nuclear ribonucleoprotein component N-terminal domain-containing protein</fullName>
    </recommendedName>
</protein>
<dbReference type="Gene3D" id="2.40.30.10">
    <property type="entry name" value="Translation factors"/>
    <property type="match status" value="1"/>
</dbReference>
<proteinExistence type="predicted"/>
<dbReference type="AlphaFoldDB" id="A0ABD3AM90"/>
<dbReference type="SUPFAM" id="SSF52540">
    <property type="entry name" value="P-loop containing nucleoside triphosphate hydrolases"/>
    <property type="match status" value="1"/>
</dbReference>
<accession>A0ABD3AM90</accession>
<reference evidence="3 4" key="1">
    <citation type="submission" date="2024-11" db="EMBL/GenBank/DDBJ databases">
        <title>A near-complete genome assembly of Cinchona calisaya.</title>
        <authorList>
            <person name="Lian D.C."/>
            <person name="Zhao X.W."/>
            <person name="Wei L."/>
        </authorList>
    </citation>
    <scope>NUCLEOTIDE SEQUENCE [LARGE SCALE GENOMIC DNA]</scope>
    <source>
        <tissue evidence="3">Nenye</tissue>
    </source>
</reference>
<dbReference type="Proteomes" id="UP001630127">
    <property type="component" value="Unassembled WGS sequence"/>
</dbReference>
<organism evidence="3 4">
    <name type="scientific">Cinchona calisaya</name>
    <dbReference type="NCBI Taxonomy" id="153742"/>
    <lineage>
        <taxon>Eukaryota</taxon>
        <taxon>Viridiplantae</taxon>
        <taxon>Streptophyta</taxon>
        <taxon>Embryophyta</taxon>
        <taxon>Tracheophyta</taxon>
        <taxon>Spermatophyta</taxon>
        <taxon>Magnoliopsida</taxon>
        <taxon>eudicotyledons</taxon>
        <taxon>Gunneridae</taxon>
        <taxon>Pentapetalae</taxon>
        <taxon>asterids</taxon>
        <taxon>lamiids</taxon>
        <taxon>Gentianales</taxon>
        <taxon>Rubiaceae</taxon>
        <taxon>Cinchonoideae</taxon>
        <taxon>Cinchoneae</taxon>
        <taxon>Cinchona</taxon>
    </lineage>
</organism>